<keyword evidence="1" id="KW-0175">Coiled coil</keyword>
<evidence type="ECO:0000256" key="1">
    <source>
        <dbReference type="SAM" id="Coils"/>
    </source>
</evidence>
<dbReference type="SUPFAM" id="SSF111369">
    <property type="entry name" value="HlyD-like secretion proteins"/>
    <property type="match status" value="2"/>
</dbReference>
<dbReference type="EMBL" id="PFFQ01000037">
    <property type="protein sequence ID" value="PIW16622.1"/>
    <property type="molecule type" value="Genomic_DNA"/>
</dbReference>
<evidence type="ECO:0000313" key="2">
    <source>
        <dbReference type="EMBL" id="PIW16622.1"/>
    </source>
</evidence>
<feature type="coiled-coil region" evidence="1">
    <location>
        <begin position="173"/>
        <end position="259"/>
    </location>
</feature>
<dbReference type="PANTHER" id="PTHR30438:SF2">
    <property type="entry name" value="MEMBRANE PROTEIN"/>
    <property type="match status" value="1"/>
</dbReference>
<name>A0A2M7G413_9BACT</name>
<evidence type="ECO:0000313" key="3">
    <source>
        <dbReference type="Proteomes" id="UP000231019"/>
    </source>
</evidence>
<feature type="coiled-coil region" evidence="1">
    <location>
        <begin position="76"/>
        <end position="136"/>
    </location>
</feature>
<proteinExistence type="predicted"/>
<organism evidence="2 3">
    <name type="scientific">bacterium (Candidatus Blackallbacteria) CG17_big_fil_post_rev_8_21_14_2_50_48_46</name>
    <dbReference type="NCBI Taxonomy" id="2014261"/>
    <lineage>
        <taxon>Bacteria</taxon>
        <taxon>Candidatus Blackallbacteria</taxon>
    </lineage>
</organism>
<dbReference type="Gene3D" id="2.40.50.100">
    <property type="match status" value="1"/>
</dbReference>
<dbReference type="PANTHER" id="PTHR30438">
    <property type="entry name" value="36 KDA ANTIGEN-RELATED"/>
    <property type="match status" value="1"/>
</dbReference>
<dbReference type="AlphaFoldDB" id="A0A2M7G413"/>
<reference evidence="2 3" key="1">
    <citation type="submission" date="2017-09" db="EMBL/GenBank/DDBJ databases">
        <title>Depth-based differentiation of microbial function through sediment-hosted aquifers and enrichment of novel symbionts in the deep terrestrial subsurface.</title>
        <authorList>
            <person name="Probst A.J."/>
            <person name="Ladd B."/>
            <person name="Jarett J.K."/>
            <person name="Geller-Mcgrath D.E."/>
            <person name="Sieber C.M."/>
            <person name="Emerson J.B."/>
            <person name="Anantharaman K."/>
            <person name="Thomas B.C."/>
            <person name="Malmstrom R."/>
            <person name="Stieglmeier M."/>
            <person name="Klingl A."/>
            <person name="Woyke T."/>
            <person name="Ryan C.M."/>
            <person name="Banfield J.F."/>
        </authorList>
    </citation>
    <scope>NUCLEOTIDE SEQUENCE [LARGE SCALE GENOMIC DNA]</scope>
    <source>
        <strain evidence="2">CG17_big_fil_post_rev_8_21_14_2_50_48_46</strain>
    </source>
</reference>
<dbReference type="GO" id="GO:0005886">
    <property type="term" value="C:plasma membrane"/>
    <property type="evidence" value="ECO:0007669"/>
    <property type="project" value="TreeGrafter"/>
</dbReference>
<gene>
    <name evidence="2" type="ORF">COW36_12710</name>
</gene>
<sequence length="382" mass="42196">MKKPLIPLILLLVGTACWTGWNYTHPEAAERGLIASGTLESTPIDLASRLGGRVTQVLAKEGQLLKKNQVLMRFDARELEAQTQQVQAQEKAARAQVSLLKAGARTEDIQGAQAALQAAELRVSELKSGSRRAEKERAGAEVANRLSQVELAEKEYARLAELVAHSAVPSQKLDQARQALQSAQSGLLQAQKNQELVLEGSRSEEIAIASQQARQQRAQLNKLQNGVRPQEIQVAEANLKQIQAQAEQLRVRLQEASILSPCSCLLSVLGAEQGELVSAGSPVLTLLDPEDLWVKVYLSPLELKQVQLNQKVWLRVDAWPKQSFAGQVVYISATAEFTPRNIQTREERIHQVFAIKVAVRQSEPKLFAGMPVDVHWEKPPYE</sequence>
<comment type="caution">
    <text evidence="2">The sequence shown here is derived from an EMBL/GenBank/DDBJ whole genome shotgun (WGS) entry which is preliminary data.</text>
</comment>
<dbReference type="Proteomes" id="UP000231019">
    <property type="component" value="Unassembled WGS sequence"/>
</dbReference>
<accession>A0A2M7G413</accession>
<protein>
    <submittedName>
        <fullName evidence="2">Uncharacterized protein</fullName>
    </submittedName>
</protein>
<dbReference type="PROSITE" id="PS51257">
    <property type="entry name" value="PROKAR_LIPOPROTEIN"/>
    <property type="match status" value="1"/>
</dbReference>
<dbReference type="Gene3D" id="2.40.30.170">
    <property type="match status" value="1"/>
</dbReference>